<dbReference type="InterPro" id="IPR051383">
    <property type="entry name" value="COX19"/>
</dbReference>
<gene>
    <name evidence="6" type="ORF">EB796_015498</name>
</gene>
<dbReference type="AlphaFoldDB" id="A0A7J7JLF4"/>
<dbReference type="InterPro" id="IPR010625">
    <property type="entry name" value="CHCH"/>
</dbReference>
<evidence type="ECO:0000256" key="2">
    <source>
        <dbReference type="ARBA" id="ARBA00022490"/>
    </source>
</evidence>
<accession>A0A7J7JLF4</accession>
<keyword evidence="7" id="KW-1185">Reference proteome</keyword>
<dbReference type="GO" id="GO:0033617">
    <property type="term" value="P:mitochondrial respiratory chain complex IV assembly"/>
    <property type="evidence" value="ECO:0007669"/>
    <property type="project" value="TreeGrafter"/>
</dbReference>
<feature type="domain" description="CHCH" evidence="5">
    <location>
        <begin position="8"/>
        <end position="35"/>
    </location>
</feature>
<keyword evidence="3" id="KW-1015">Disulfide bond</keyword>
<evidence type="ECO:0000259" key="5">
    <source>
        <dbReference type="Pfam" id="PF06747"/>
    </source>
</evidence>
<name>A0A7J7JLF4_BUGNE</name>
<evidence type="ECO:0000256" key="4">
    <source>
        <dbReference type="ARBA" id="ARBA00038223"/>
    </source>
</evidence>
<dbReference type="Proteomes" id="UP000593567">
    <property type="component" value="Unassembled WGS sequence"/>
</dbReference>
<evidence type="ECO:0000256" key="1">
    <source>
        <dbReference type="ARBA" id="ARBA00004496"/>
    </source>
</evidence>
<dbReference type="Pfam" id="PF06747">
    <property type="entry name" value="CHCH"/>
    <property type="match status" value="1"/>
</dbReference>
<dbReference type="PROSITE" id="PS51808">
    <property type="entry name" value="CHCH"/>
    <property type="match status" value="1"/>
</dbReference>
<organism evidence="6 7">
    <name type="scientific">Bugula neritina</name>
    <name type="common">Brown bryozoan</name>
    <name type="synonym">Sertularia neritina</name>
    <dbReference type="NCBI Taxonomy" id="10212"/>
    <lineage>
        <taxon>Eukaryota</taxon>
        <taxon>Metazoa</taxon>
        <taxon>Spiralia</taxon>
        <taxon>Lophotrochozoa</taxon>
        <taxon>Bryozoa</taxon>
        <taxon>Gymnolaemata</taxon>
        <taxon>Cheilostomatida</taxon>
        <taxon>Flustrina</taxon>
        <taxon>Buguloidea</taxon>
        <taxon>Bugulidae</taxon>
        <taxon>Bugula</taxon>
    </lineage>
</organism>
<proteinExistence type="inferred from homology"/>
<dbReference type="OrthoDB" id="268594at2759"/>
<dbReference type="PANTHER" id="PTHR21107:SF2">
    <property type="entry name" value="CYTOCHROME C OXIDASE ASSEMBLY PROTEIN COX19"/>
    <property type="match status" value="1"/>
</dbReference>
<evidence type="ECO:0000256" key="3">
    <source>
        <dbReference type="ARBA" id="ARBA00023157"/>
    </source>
</evidence>
<keyword evidence="2" id="KW-0963">Cytoplasm</keyword>
<dbReference type="EMBL" id="VXIV02002325">
    <property type="protein sequence ID" value="KAF6026198.1"/>
    <property type="molecule type" value="Genomic_DNA"/>
</dbReference>
<evidence type="ECO:0000313" key="6">
    <source>
        <dbReference type="EMBL" id="KAF6026198.1"/>
    </source>
</evidence>
<comment type="caution">
    <text evidence="6">The sequence shown here is derived from an EMBL/GenBank/DDBJ whole genome shotgun (WGS) entry which is preliminary data.</text>
</comment>
<dbReference type="PANTHER" id="PTHR21107">
    <property type="entry name" value="CYTOCHROME C OXIDASE ASSEMBLY PROTEIN COX19"/>
    <property type="match status" value="1"/>
</dbReference>
<reference evidence="6" key="1">
    <citation type="submission" date="2020-06" db="EMBL/GenBank/DDBJ databases">
        <title>Draft genome of Bugula neritina, a colonial animal packing powerful symbionts and potential medicines.</title>
        <authorList>
            <person name="Rayko M."/>
        </authorList>
    </citation>
    <scope>NUCLEOTIDE SEQUENCE [LARGE SCALE GENOMIC DNA]</scope>
    <source>
        <strain evidence="6">Kwan_BN1</strain>
    </source>
</reference>
<sequence length="72" mass="8228">MKRLTCSYMSCLRRSDLDNSACRELSKAYLKCRMENNLMTKEEWKNLGYNDDTKTAATESSEKTDSTASSKS</sequence>
<evidence type="ECO:0000313" key="7">
    <source>
        <dbReference type="Proteomes" id="UP000593567"/>
    </source>
</evidence>
<protein>
    <recommendedName>
        <fullName evidence="5">CHCH domain-containing protein</fullName>
    </recommendedName>
</protein>
<dbReference type="GO" id="GO:0005758">
    <property type="term" value="C:mitochondrial intermembrane space"/>
    <property type="evidence" value="ECO:0007669"/>
    <property type="project" value="TreeGrafter"/>
</dbReference>
<comment type="subcellular location">
    <subcellularLocation>
        <location evidence="1">Cytoplasm</location>
    </subcellularLocation>
</comment>
<comment type="similarity">
    <text evidence="4">Belongs to the COX19 family.</text>
</comment>